<reference evidence="1 2" key="1">
    <citation type="journal article" date="2015" name="Sci. Rep.">
        <title>The power of single molecule real-time sequencing technology in the de novo assembly of a eukaryotic genome.</title>
        <authorList>
            <person name="Sakai H."/>
            <person name="Naito K."/>
            <person name="Ogiso-Tanaka E."/>
            <person name="Takahashi Y."/>
            <person name="Iseki K."/>
            <person name="Muto C."/>
            <person name="Satou K."/>
            <person name="Teruya K."/>
            <person name="Shiroma A."/>
            <person name="Shimoji M."/>
            <person name="Hirano T."/>
            <person name="Itoh T."/>
            <person name="Kaga A."/>
            <person name="Tomooka N."/>
        </authorList>
    </citation>
    <scope>NUCLEOTIDE SEQUENCE [LARGE SCALE GENOMIC DNA]</scope>
    <source>
        <strain evidence="2">cv. Shumari</strain>
    </source>
</reference>
<proteinExistence type="predicted"/>
<dbReference type="AlphaFoldDB" id="A0A0S3RXU0"/>
<gene>
    <name evidence="1" type="primary">Vigan.04G288800</name>
    <name evidence="1" type="ORF">VIGAN_04288800</name>
</gene>
<dbReference type="EMBL" id="AP015037">
    <property type="protein sequence ID" value="BAT85352.1"/>
    <property type="molecule type" value="Genomic_DNA"/>
</dbReference>
<name>A0A0S3RXU0_PHAAN</name>
<feature type="non-terminal residue" evidence="1">
    <location>
        <position position="1"/>
    </location>
</feature>
<accession>A0A0S3RXU0</accession>
<sequence>IITKIEKEISRSKKSWLSLSMAKFDLGFRRLAIGCFLWWKDVFAPFYALVEEETKENRDCETSGEGCNIQT</sequence>
<protein>
    <submittedName>
        <fullName evidence="1">Uncharacterized protein</fullName>
    </submittedName>
</protein>
<evidence type="ECO:0000313" key="2">
    <source>
        <dbReference type="Proteomes" id="UP000291084"/>
    </source>
</evidence>
<organism evidence="1 2">
    <name type="scientific">Vigna angularis var. angularis</name>
    <dbReference type="NCBI Taxonomy" id="157739"/>
    <lineage>
        <taxon>Eukaryota</taxon>
        <taxon>Viridiplantae</taxon>
        <taxon>Streptophyta</taxon>
        <taxon>Embryophyta</taxon>
        <taxon>Tracheophyta</taxon>
        <taxon>Spermatophyta</taxon>
        <taxon>Magnoliopsida</taxon>
        <taxon>eudicotyledons</taxon>
        <taxon>Gunneridae</taxon>
        <taxon>Pentapetalae</taxon>
        <taxon>rosids</taxon>
        <taxon>fabids</taxon>
        <taxon>Fabales</taxon>
        <taxon>Fabaceae</taxon>
        <taxon>Papilionoideae</taxon>
        <taxon>50 kb inversion clade</taxon>
        <taxon>NPAAA clade</taxon>
        <taxon>indigoferoid/millettioid clade</taxon>
        <taxon>Phaseoleae</taxon>
        <taxon>Vigna</taxon>
    </lineage>
</organism>
<dbReference type="Proteomes" id="UP000291084">
    <property type="component" value="Chromosome 4"/>
</dbReference>
<evidence type="ECO:0000313" key="1">
    <source>
        <dbReference type="EMBL" id="BAT85352.1"/>
    </source>
</evidence>
<keyword evidence="2" id="KW-1185">Reference proteome</keyword>